<dbReference type="GeneID" id="103674043"/>
<evidence type="ECO:0000313" key="6">
    <source>
        <dbReference type="Proteomes" id="UP000261680"/>
    </source>
</evidence>
<evidence type="ECO:0000256" key="1">
    <source>
        <dbReference type="ARBA" id="ARBA00005525"/>
    </source>
</evidence>
<dbReference type="Gene3D" id="3.40.50.720">
    <property type="entry name" value="NAD(P)-binding Rossmann-like Domain"/>
    <property type="match status" value="1"/>
</dbReference>
<comment type="function">
    <text evidence="3">Probable oxidoreductase.</text>
</comment>
<dbReference type="RefSeq" id="XP_040497186.1">
    <property type="nucleotide sequence ID" value="XM_040641252.1"/>
</dbReference>
<proteinExistence type="inferred from homology"/>
<dbReference type="CTD" id="122945"/>
<dbReference type="KEGG" id="umr:103674043"/>
<feature type="domain" description="Pyrroline-5-carboxylate reductase catalytic N-terminal" evidence="5">
    <location>
        <begin position="113"/>
        <end position="204"/>
    </location>
</feature>
<dbReference type="Pfam" id="PF03807">
    <property type="entry name" value="F420_oxidored"/>
    <property type="match status" value="1"/>
</dbReference>
<gene>
    <name evidence="7" type="primary">NOXRED1</name>
</gene>
<dbReference type="SUPFAM" id="SSF51735">
    <property type="entry name" value="NAD(P)-binding Rossmann-fold domains"/>
    <property type="match status" value="1"/>
</dbReference>
<name>A0A8M1GNA1_URSMA</name>
<dbReference type="Proteomes" id="UP000261680">
    <property type="component" value="Unplaced"/>
</dbReference>
<dbReference type="OrthoDB" id="195672at2759"/>
<dbReference type="InterPro" id="IPR036291">
    <property type="entry name" value="NAD(P)-bd_dom_sf"/>
</dbReference>
<comment type="similarity">
    <text evidence="1">Belongs to the pyrroline-5-carboxylate reductase family.</text>
</comment>
<keyword evidence="2" id="KW-0560">Oxidoreductase</keyword>
<protein>
    <recommendedName>
        <fullName evidence="4">NADP-dependent oxidoreductase domain-containing protein 1</fullName>
    </recommendedName>
</protein>
<dbReference type="GO" id="GO:0055129">
    <property type="term" value="P:L-proline biosynthetic process"/>
    <property type="evidence" value="ECO:0007669"/>
    <property type="project" value="TreeGrafter"/>
</dbReference>
<dbReference type="AlphaFoldDB" id="A0A8M1GNA1"/>
<evidence type="ECO:0000313" key="7">
    <source>
        <dbReference type="RefSeq" id="XP_040497186.1"/>
    </source>
</evidence>
<dbReference type="GO" id="GO:0004735">
    <property type="term" value="F:pyrroline-5-carboxylate reductase activity"/>
    <property type="evidence" value="ECO:0007669"/>
    <property type="project" value="TreeGrafter"/>
</dbReference>
<sequence>MDMLGDLESLQFEYGIQEEDRSWLYLQGRSRGLMIKACAHATFFCKLLCNLRHQTLFTLGQGNISRTNKLQGVRVFTYVSVCSFSRESFHEKQTSSRLLTGLLTGIRDDDELKVGIIGGGHLGKQLARVLLQLVPIPAENLRISTRRPEALDEFQKLGIQCFYHNPYLVDWANVIFLCCLPSQLSNICLEIQTRLEKGCIVYSFVAAVPIARLKLLLNHTNILRPQYHCVEDFVNIWGAHKDITAALRDPVILQATCPYSPAGGIILNIKWLEGVLYVVLNICTARDMPHLQVLQLLNELLLSVHVEACEKDGASCPIFQLHDIVSQVYSKNLSQRRPFPWFDLTAVQLKETPFSQHLSASTALQDHLTYRYCDSFGISLPKEQQPGVSTGSASQ</sequence>
<evidence type="ECO:0000256" key="4">
    <source>
        <dbReference type="ARBA" id="ARBA00072230"/>
    </source>
</evidence>
<dbReference type="PANTHER" id="PTHR11645:SF58">
    <property type="entry name" value="NADP-DEPENDENT OXIDOREDUCTASE DOMAIN-CONTAINING PROTEIN 1"/>
    <property type="match status" value="1"/>
</dbReference>
<evidence type="ECO:0000259" key="5">
    <source>
        <dbReference type="Pfam" id="PF03807"/>
    </source>
</evidence>
<reference evidence="7" key="1">
    <citation type="submission" date="2025-08" db="UniProtKB">
        <authorList>
            <consortium name="RefSeq"/>
        </authorList>
    </citation>
    <scope>IDENTIFICATION</scope>
    <source>
        <tissue evidence="7">Whole blood</tissue>
    </source>
</reference>
<evidence type="ECO:0000256" key="2">
    <source>
        <dbReference type="ARBA" id="ARBA00023002"/>
    </source>
</evidence>
<organism evidence="6 7">
    <name type="scientific">Ursus maritimus</name>
    <name type="common">Polar bear</name>
    <name type="synonym">Thalarctos maritimus</name>
    <dbReference type="NCBI Taxonomy" id="29073"/>
    <lineage>
        <taxon>Eukaryota</taxon>
        <taxon>Metazoa</taxon>
        <taxon>Chordata</taxon>
        <taxon>Craniata</taxon>
        <taxon>Vertebrata</taxon>
        <taxon>Euteleostomi</taxon>
        <taxon>Mammalia</taxon>
        <taxon>Eutheria</taxon>
        <taxon>Laurasiatheria</taxon>
        <taxon>Carnivora</taxon>
        <taxon>Caniformia</taxon>
        <taxon>Ursidae</taxon>
        <taxon>Ursus</taxon>
    </lineage>
</organism>
<evidence type="ECO:0000256" key="3">
    <source>
        <dbReference type="ARBA" id="ARBA00054560"/>
    </source>
</evidence>
<keyword evidence="6" id="KW-1185">Reference proteome</keyword>
<dbReference type="FunFam" id="3.40.50.720:FF:000447">
    <property type="entry name" value="NADP dependent oxidoreductase domain containing 1"/>
    <property type="match status" value="1"/>
</dbReference>
<accession>A0A8M1GNA1</accession>
<dbReference type="InterPro" id="IPR028939">
    <property type="entry name" value="P5C_Rdtase_cat_N"/>
</dbReference>
<dbReference type="PANTHER" id="PTHR11645">
    <property type="entry name" value="PYRROLINE-5-CARBOXYLATE REDUCTASE"/>
    <property type="match status" value="1"/>
</dbReference>